<dbReference type="PRINTS" id="PR00598">
    <property type="entry name" value="HTHMARR"/>
</dbReference>
<sequence length="151" mass="15973">MATDAVTPMGTVSFRLGLLGVAQDALYATRLAGLGLKPKHVALLCVLRLRGAESQMELAGLLGVAPSLVVLLADHLEERGAIQRVRDPADRRRQSLRLTETGLRLLASATEVAAQLDEELALSLPAAEQAALNAALDHLLGRAPDRISAPE</sequence>
<dbReference type="PROSITE" id="PS50995">
    <property type="entry name" value="HTH_MARR_2"/>
    <property type="match status" value="1"/>
</dbReference>
<name>A0ABT4AYZ3_9ACTN</name>
<dbReference type="PANTHER" id="PTHR33164:SF43">
    <property type="entry name" value="HTH-TYPE TRANSCRIPTIONAL REPRESSOR YETL"/>
    <property type="match status" value="1"/>
</dbReference>
<gene>
    <name evidence="2" type="ORF">OWR29_15710</name>
</gene>
<dbReference type="SUPFAM" id="SSF46785">
    <property type="entry name" value="Winged helix' DNA-binding domain"/>
    <property type="match status" value="1"/>
</dbReference>
<dbReference type="InterPro" id="IPR036390">
    <property type="entry name" value="WH_DNA-bd_sf"/>
</dbReference>
<dbReference type="InterPro" id="IPR000835">
    <property type="entry name" value="HTH_MarR-typ"/>
</dbReference>
<keyword evidence="3" id="KW-1185">Reference proteome</keyword>
<reference evidence="2" key="1">
    <citation type="submission" date="2022-11" db="EMBL/GenBank/DDBJ databases">
        <authorList>
            <person name="Somphong A."/>
            <person name="Phongsopitanun W."/>
        </authorList>
    </citation>
    <scope>NUCLEOTIDE SEQUENCE</scope>
    <source>
        <strain evidence="2">Pm04-4</strain>
    </source>
</reference>
<dbReference type="EMBL" id="JAPNTZ010000005">
    <property type="protein sequence ID" value="MCY1139445.1"/>
    <property type="molecule type" value="Genomic_DNA"/>
</dbReference>
<comment type="caution">
    <text evidence="2">The sequence shown here is derived from an EMBL/GenBank/DDBJ whole genome shotgun (WGS) entry which is preliminary data.</text>
</comment>
<dbReference type="SMART" id="SM00347">
    <property type="entry name" value="HTH_MARR"/>
    <property type="match status" value="1"/>
</dbReference>
<evidence type="ECO:0000259" key="1">
    <source>
        <dbReference type="PROSITE" id="PS50995"/>
    </source>
</evidence>
<dbReference type="RefSeq" id="WP_267563565.1">
    <property type="nucleotide sequence ID" value="NZ_JAPNTZ010000005.1"/>
</dbReference>
<dbReference type="Proteomes" id="UP001151002">
    <property type="component" value="Unassembled WGS sequence"/>
</dbReference>
<proteinExistence type="predicted"/>
<dbReference type="Pfam" id="PF01047">
    <property type="entry name" value="MarR"/>
    <property type="match status" value="1"/>
</dbReference>
<dbReference type="InterPro" id="IPR039422">
    <property type="entry name" value="MarR/SlyA-like"/>
</dbReference>
<evidence type="ECO:0000313" key="3">
    <source>
        <dbReference type="Proteomes" id="UP001151002"/>
    </source>
</evidence>
<protein>
    <submittedName>
        <fullName evidence="2">MarR family transcriptional regulator</fullName>
    </submittedName>
</protein>
<accession>A0ABT4AYZ3</accession>
<dbReference type="PANTHER" id="PTHR33164">
    <property type="entry name" value="TRANSCRIPTIONAL REGULATOR, MARR FAMILY"/>
    <property type="match status" value="1"/>
</dbReference>
<organism evidence="2 3">
    <name type="scientific">Paractinoplanes pyxinae</name>
    <dbReference type="NCBI Taxonomy" id="2997416"/>
    <lineage>
        <taxon>Bacteria</taxon>
        <taxon>Bacillati</taxon>
        <taxon>Actinomycetota</taxon>
        <taxon>Actinomycetes</taxon>
        <taxon>Micromonosporales</taxon>
        <taxon>Micromonosporaceae</taxon>
        <taxon>Paractinoplanes</taxon>
    </lineage>
</organism>
<feature type="domain" description="HTH marR-type" evidence="1">
    <location>
        <begin position="1"/>
        <end position="141"/>
    </location>
</feature>
<dbReference type="Gene3D" id="1.10.10.10">
    <property type="entry name" value="Winged helix-like DNA-binding domain superfamily/Winged helix DNA-binding domain"/>
    <property type="match status" value="1"/>
</dbReference>
<dbReference type="InterPro" id="IPR036388">
    <property type="entry name" value="WH-like_DNA-bd_sf"/>
</dbReference>
<evidence type="ECO:0000313" key="2">
    <source>
        <dbReference type="EMBL" id="MCY1139445.1"/>
    </source>
</evidence>